<dbReference type="Proteomes" id="UP000569092">
    <property type="component" value="Unassembled WGS sequence"/>
</dbReference>
<accession>A0A7W8J8P4</accession>
<gene>
    <name evidence="1" type="ORF">HDF10_002664</name>
</gene>
<sequence length="84" mass="9429">MTTFQSTTPGYRNKHGQIVISRTGFPSESFPGQTIYHLRCSHCQHDYGSAGKDIHLRRCPRHQNGMKGEPLRAAPPNLFSSECV</sequence>
<organism evidence="1 2">
    <name type="scientific">Tunturiibacter lichenicola</name>
    <dbReference type="NCBI Taxonomy" id="2051959"/>
    <lineage>
        <taxon>Bacteria</taxon>
        <taxon>Pseudomonadati</taxon>
        <taxon>Acidobacteriota</taxon>
        <taxon>Terriglobia</taxon>
        <taxon>Terriglobales</taxon>
        <taxon>Acidobacteriaceae</taxon>
        <taxon>Tunturiibacter</taxon>
    </lineage>
</organism>
<comment type="caution">
    <text evidence="1">The sequence shown here is derived from an EMBL/GenBank/DDBJ whole genome shotgun (WGS) entry which is preliminary data.</text>
</comment>
<evidence type="ECO:0000313" key="2">
    <source>
        <dbReference type="Proteomes" id="UP000569092"/>
    </source>
</evidence>
<evidence type="ECO:0000313" key="1">
    <source>
        <dbReference type="EMBL" id="MBB5344678.1"/>
    </source>
</evidence>
<dbReference type="AlphaFoldDB" id="A0A7W8J8P4"/>
<reference evidence="1 2" key="1">
    <citation type="submission" date="2020-08" db="EMBL/GenBank/DDBJ databases">
        <title>Genomic Encyclopedia of Type Strains, Phase IV (KMG-V): Genome sequencing to study the core and pangenomes of soil and plant-associated prokaryotes.</title>
        <authorList>
            <person name="Whitman W."/>
        </authorList>
    </citation>
    <scope>NUCLEOTIDE SEQUENCE [LARGE SCALE GENOMIC DNA]</scope>
    <source>
        <strain evidence="1 2">M8US30</strain>
    </source>
</reference>
<dbReference type="EMBL" id="JACHDZ010000004">
    <property type="protein sequence ID" value="MBB5344678.1"/>
    <property type="molecule type" value="Genomic_DNA"/>
</dbReference>
<protein>
    <submittedName>
        <fullName evidence="1">Uncharacterized protein</fullName>
    </submittedName>
</protein>
<proteinExistence type="predicted"/>
<name>A0A7W8J8P4_9BACT</name>